<feature type="binding site" evidence="6">
    <location>
        <position position="137"/>
    </location>
    <ligand>
        <name>Zn(2+)</name>
        <dbReference type="ChEBI" id="CHEBI:29105"/>
    </ligand>
</feature>
<feature type="transmembrane region" description="Helical" evidence="7">
    <location>
        <begin position="12"/>
        <end position="35"/>
    </location>
</feature>
<dbReference type="GO" id="GO:0046872">
    <property type="term" value="F:metal ion binding"/>
    <property type="evidence" value="ECO:0007669"/>
    <property type="project" value="UniProtKB-KW"/>
</dbReference>
<dbReference type="GeneTree" id="ENSGT00940000157978"/>
<organism evidence="8 9">
    <name type="scientific">Eptatretus burgeri</name>
    <name type="common">Inshore hagfish</name>
    <dbReference type="NCBI Taxonomy" id="7764"/>
    <lineage>
        <taxon>Eukaryota</taxon>
        <taxon>Metazoa</taxon>
        <taxon>Chordata</taxon>
        <taxon>Craniata</taxon>
        <taxon>Vertebrata</taxon>
        <taxon>Cyclostomata</taxon>
        <taxon>Myxini</taxon>
        <taxon>Myxiniformes</taxon>
        <taxon>Myxinidae</taxon>
        <taxon>Eptatretinae</taxon>
        <taxon>Eptatretus</taxon>
    </lineage>
</organism>
<comment type="similarity">
    <text evidence="2">Belongs to the ADIPOR family.</text>
</comment>
<evidence type="ECO:0000313" key="9">
    <source>
        <dbReference type="Proteomes" id="UP000694388"/>
    </source>
</evidence>
<dbReference type="AlphaFoldDB" id="A0A8C4QH71"/>
<evidence type="ECO:0000256" key="3">
    <source>
        <dbReference type="ARBA" id="ARBA00022692"/>
    </source>
</evidence>
<dbReference type="OMA" id="WEVEAPC"/>
<dbReference type="PANTHER" id="PTHR20855">
    <property type="entry name" value="ADIPOR/PROGESTIN RECEPTOR-RELATED"/>
    <property type="match status" value="1"/>
</dbReference>
<dbReference type="Ensembl" id="ENSEBUT00000015919.1">
    <property type="protein sequence ID" value="ENSEBUP00000015343.1"/>
    <property type="gene ID" value="ENSEBUG00000009674.1"/>
</dbReference>
<reference evidence="8" key="1">
    <citation type="submission" date="2025-08" db="UniProtKB">
        <authorList>
            <consortium name="Ensembl"/>
        </authorList>
    </citation>
    <scope>IDENTIFICATION</scope>
</reference>
<proteinExistence type="inferred from homology"/>
<keyword evidence="6" id="KW-0862">Zinc</keyword>
<protein>
    <recommendedName>
        <fullName evidence="10">Progestin and adipoQ receptor family member 4</fullName>
    </recommendedName>
</protein>
<name>A0A8C4QH71_EPTBU</name>
<dbReference type="Pfam" id="PF03006">
    <property type="entry name" value="HlyIII"/>
    <property type="match status" value="1"/>
</dbReference>
<evidence type="ECO:0000256" key="4">
    <source>
        <dbReference type="ARBA" id="ARBA00022989"/>
    </source>
</evidence>
<dbReference type="GO" id="GO:0016020">
    <property type="term" value="C:membrane"/>
    <property type="evidence" value="ECO:0007669"/>
    <property type="project" value="UniProtKB-SubCell"/>
</dbReference>
<dbReference type="InterPro" id="IPR004254">
    <property type="entry name" value="AdipoR/HlyIII-related"/>
</dbReference>
<comment type="subcellular location">
    <subcellularLocation>
        <location evidence="1">Membrane</location>
        <topology evidence="1">Multi-pass membrane protein</topology>
    </subcellularLocation>
</comment>
<accession>A0A8C4QH71</accession>
<evidence type="ECO:0008006" key="10">
    <source>
        <dbReference type="Google" id="ProtNLM"/>
    </source>
</evidence>
<reference evidence="8" key="2">
    <citation type="submission" date="2025-09" db="UniProtKB">
        <authorList>
            <consortium name="Ensembl"/>
        </authorList>
    </citation>
    <scope>IDENTIFICATION</scope>
</reference>
<evidence type="ECO:0000256" key="2">
    <source>
        <dbReference type="ARBA" id="ARBA00007018"/>
    </source>
</evidence>
<dbReference type="GO" id="GO:0038023">
    <property type="term" value="F:signaling receptor activity"/>
    <property type="evidence" value="ECO:0007669"/>
    <property type="project" value="TreeGrafter"/>
</dbReference>
<evidence type="ECO:0000256" key="7">
    <source>
        <dbReference type="SAM" id="Phobius"/>
    </source>
</evidence>
<keyword evidence="9" id="KW-1185">Reference proteome</keyword>
<evidence type="ECO:0000256" key="1">
    <source>
        <dbReference type="ARBA" id="ARBA00004141"/>
    </source>
</evidence>
<evidence type="ECO:0000256" key="5">
    <source>
        <dbReference type="ARBA" id="ARBA00023136"/>
    </source>
</evidence>
<evidence type="ECO:0000313" key="8">
    <source>
        <dbReference type="Ensembl" id="ENSEBUP00000015343.1"/>
    </source>
</evidence>
<keyword evidence="5 7" id="KW-0472">Membrane</keyword>
<dbReference type="PANTHER" id="PTHR20855:SF138">
    <property type="entry name" value="PROGESTIN AND ADIPOQ RECEPTOR FAMILY MEMBER 4"/>
    <property type="match status" value="1"/>
</dbReference>
<dbReference type="Proteomes" id="UP000694388">
    <property type="component" value="Unplaced"/>
</dbReference>
<keyword evidence="3 7" id="KW-0812">Transmembrane</keyword>
<evidence type="ECO:0000256" key="6">
    <source>
        <dbReference type="PIRSR" id="PIRSR604254-1"/>
    </source>
</evidence>
<keyword evidence="4 7" id="KW-1133">Transmembrane helix</keyword>
<feature type="binding site" evidence="6">
    <location>
        <position position="141"/>
    </location>
    <ligand>
        <name>Zn(2+)</name>
        <dbReference type="ChEBI" id="CHEBI:29105"/>
    </ligand>
</feature>
<keyword evidence="6" id="KW-0479">Metal-binding</keyword>
<sequence>MTHEGGQSVYNWLLALDLCGISAITTFGALPIILYSFRCHPWLQLSMSTVHAVLSLATLPRALFAPTSYSCMGSFAGQGFLRAVCYAWRMADDHLHDSTLCHYLWMELMSVVGGLLNVLRLPERFSPGTFDFWFNSHQLMHLLVVCAILNLHWGVELDLQWEVEAPCSS</sequence>